<protein>
    <recommendedName>
        <fullName evidence="7">C3H1-type domain-containing protein</fullName>
    </recommendedName>
</protein>
<feature type="zinc finger region" description="C3H1-type" evidence="5">
    <location>
        <begin position="308"/>
        <end position="336"/>
    </location>
</feature>
<evidence type="ECO:0000256" key="1">
    <source>
        <dbReference type="ARBA" id="ARBA00022723"/>
    </source>
</evidence>
<accession>V5FQG2</accession>
<keyword evidence="4 5" id="KW-0862">Zinc</keyword>
<dbReference type="AlphaFoldDB" id="V5FQG2"/>
<feature type="compositionally biased region" description="Polar residues" evidence="6">
    <location>
        <begin position="471"/>
        <end position="481"/>
    </location>
</feature>
<feature type="domain" description="C3H1-type" evidence="7">
    <location>
        <begin position="308"/>
        <end position="336"/>
    </location>
</feature>
<evidence type="ECO:0000256" key="2">
    <source>
        <dbReference type="ARBA" id="ARBA00022737"/>
    </source>
</evidence>
<keyword evidence="9" id="KW-1185">Reference proteome</keyword>
<evidence type="ECO:0000256" key="5">
    <source>
        <dbReference type="PROSITE-ProRule" id="PRU00723"/>
    </source>
</evidence>
<dbReference type="SUPFAM" id="SSF90229">
    <property type="entry name" value="CCCH zinc finger"/>
    <property type="match status" value="2"/>
</dbReference>
<feature type="domain" description="C3H1-type" evidence="7">
    <location>
        <begin position="364"/>
        <end position="392"/>
    </location>
</feature>
<gene>
    <name evidence="8" type="ORF">PVAR5_2857</name>
</gene>
<name>V5FQG2_BYSSN</name>
<dbReference type="PROSITE" id="PS50103">
    <property type="entry name" value="ZF_C3H1"/>
    <property type="match status" value="3"/>
</dbReference>
<feature type="zinc finger region" description="C3H1-type" evidence="5">
    <location>
        <begin position="337"/>
        <end position="363"/>
    </location>
</feature>
<dbReference type="PANTHER" id="PTHR46156:SF1">
    <property type="entry name" value="ZINC FINGER CCCH DOMAIN-CONTAINING PROTEIN 3"/>
    <property type="match status" value="1"/>
</dbReference>
<dbReference type="FunFam" id="4.10.1000.10:FF:000035">
    <property type="entry name" value="CCCH zinc finger protein, variant"/>
    <property type="match status" value="1"/>
</dbReference>
<feature type="domain" description="C3H1-type" evidence="7">
    <location>
        <begin position="337"/>
        <end position="363"/>
    </location>
</feature>
<dbReference type="InterPro" id="IPR000571">
    <property type="entry name" value="Znf_CCCH"/>
</dbReference>
<evidence type="ECO:0000256" key="4">
    <source>
        <dbReference type="ARBA" id="ARBA00022833"/>
    </source>
</evidence>
<keyword evidence="2" id="KW-0677">Repeat</keyword>
<dbReference type="Proteomes" id="UP000018001">
    <property type="component" value="Unassembled WGS sequence"/>
</dbReference>
<evidence type="ECO:0000256" key="3">
    <source>
        <dbReference type="ARBA" id="ARBA00022771"/>
    </source>
</evidence>
<dbReference type="HOGENOM" id="CLU_048898_0_0_1"/>
<dbReference type="InParanoid" id="V5FQG2"/>
<feature type="compositionally biased region" description="Polar residues" evidence="6">
    <location>
        <begin position="16"/>
        <end position="44"/>
    </location>
</feature>
<proteinExistence type="predicted"/>
<feature type="region of interest" description="Disordered" evidence="6">
    <location>
        <begin position="421"/>
        <end position="481"/>
    </location>
</feature>
<evidence type="ECO:0000259" key="7">
    <source>
        <dbReference type="PROSITE" id="PS50103"/>
    </source>
</evidence>
<evidence type="ECO:0000313" key="9">
    <source>
        <dbReference type="Proteomes" id="UP000018001"/>
    </source>
</evidence>
<keyword evidence="1 5" id="KW-0479">Metal-binding</keyword>
<comment type="caution">
    <text evidence="8">The sequence shown here is derived from an EMBL/GenBank/DDBJ whole genome shotgun (WGS) entry which is preliminary data.</text>
</comment>
<dbReference type="EMBL" id="BAUL01000081">
    <property type="protein sequence ID" value="GAD94233.1"/>
    <property type="molecule type" value="Genomic_DNA"/>
</dbReference>
<evidence type="ECO:0000256" key="6">
    <source>
        <dbReference type="SAM" id="MobiDB-lite"/>
    </source>
</evidence>
<dbReference type="Gene3D" id="4.10.1000.10">
    <property type="entry name" value="Zinc finger, CCCH-type"/>
    <property type="match status" value="2"/>
</dbReference>
<feature type="region of interest" description="Disordered" evidence="6">
    <location>
        <begin position="12"/>
        <end position="100"/>
    </location>
</feature>
<feature type="zinc finger region" description="C3H1-type" evidence="5">
    <location>
        <begin position="364"/>
        <end position="392"/>
    </location>
</feature>
<feature type="compositionally biased region" description="Basic residues" evidence="6">
    <location>
        <begin position="55"/>
        <end position="67"/>
    </location>
</feature>
<dbReference type="SMART" id="SM00356">
    <property type="entry name" value="ZnF_C3H1"/>
    <property type="match status" value="4"/>
</dbReference>
<keyword evidence="3 5" id="KW-0863">Zinc-finger</keyword>
<feature type="compositionally biased region" description="Acidic residues" evidence="6">
    <location>
        <begin position="430"/>
        <end position="461"/>
    </location>
</feature>
<dbReference type="GO" id="GO:0008270">
    <property type="term" value="F:zinc ion binding"/>
    <property type="evidence" value="ECO:0007669"/>
    <property type="project" value="UniProtKB-KW"/>
</dbReference>
<dbReference type="PANTHER" id="PTHR46156">
    <property type="entry name" value="CCCH ZINGC FINGER"/>
    <property type="match status" value="1"/>
</dbReference>
<dbReference type="InterPro" id="IPR036855">
    <property type="entry name" value="Znf_CCCH_sf"/>
</dbReference>
<sequence>MTEEQDLLAKIGQLAGQINQHKNQTSQKPHTYSSAPYPSHSSRYSPGWAPYRGRPPARRHVTPHRNRTLVLNNGGKATSEAGSAGSSSASGDGSEVKPAAPSGWVAKRDRHMQLINSAIYDKEAQARTKAIEQSRKLKAEKRTKVEEAKVLNYAQGAGRQYPSAVPAHTPATVPSSTVYQILVNDIPFQVARGGSKLIRLSSATTIPDRSNQRAGLPVVDDPASANSTPKRVTVGGVPFVRSKNGNLHRLGAVASKKKPSEIKKKNELCKRFTSTGTHLSPTQAFYMKISVDLGTCYKGPSCLYVHDPNKVAICKEFLQTGKCSAGSMCDLSHEPSPNRSPACMHFLRGRCSNPECRYAHVRVTPGAPVCREFATLGYCERGAECDQRHVHECPDYANTGACHRKRCTLPHVDRAGQIRKNAANKADTPADSEADLSSEEEEYDEIDSDDVDSDELDEFPEVIEPGADSGEISQQQDFVRF</sequence>
<dbReference type="OrthoDB" id="410307at2759"/>
<feature type="region of interest" description="Disordered" evidence="6">
    <location>
        <begin position="209"/>
        <end position="229"/>
    </location>
</feature>
<organism evidence="8 9">
    <name type="scientific">Byssochlamys spectabilis (strain No. 5 / NBRC 109023)</name>
    <name type="common">Paecilomyces variotii</name>
    <dbReference type="NCBI Taxonomy" id="1356009"/>
    <lineage>
        <taxon>Eukaryota</taxon>
        <taxon>Fungi</taxon>
        <taxon>Dikarya</taxon>
        <taxon>Ascomycota</taxon>
        <taxon>Pezizomycotina</taxon>
        <taxon>Eurotiomycetes</taxon>
        <taxon>Eurotiomycetidae</taxon>
        <taxon>Eurotiales</taxon>
        <taxon>Thermoascaceae</taxon>
        <taxon>Paecilomyces</taxon>
    </lineage>
</organism>
<dbReference type="eggNOG" id="KOG1492">
    <property type="taxonomic scope" value="Eukaryota"/>
</dbReference>
<reference evidence="9" key="1">
    <citation type="journal article" date="2014" name="Genome Announc.">
        <title>Draft genome sequence of the formaldehyde-resistant fungus Byssochlamys spectabilis No. 5 (anamorph Paecilomyces variotii No. 5) (NBRC109023).</title>
        <authorList>
            <person name="Oka T."/>
            <person name="Ekino K."/>
            <person name="Fukuda K."/>
            <person name="Nomura Y."/>
        </authorList>
    </citation>
    <scope>NUCLEOTIDE SEQUENCE [LARGE SCALE GENOMIC DNA]</scope>
    <source>
        <strain evidence="9">No. 5 / NBRC 109023</strain>
    </source>
</reference>
<feature type="compositionally biased region" description="Low complexity" evidence="6">
    <location>
        <begin position="74"/>
        <end position="93"/>
    </location>
</feature>
<evidence type="ECO:0000313" key="8">
    <source>
        <dbReference type="EMBL" id="GAD94233.1"/>
    </source>
</evidence>
<dbReference type="GO" id="GO:0005634">
    <property type="term" value="C:nucleus"/>
    <property type="evidence" value="ECO:0007669"/>
    <property type="project" value="TreeGrafter"/>
</dbReference>
<dbReference type="FunFam" id="4.10.1000.10:FF:000022">
    <property type="entry name" value="Zinc finger CCCH domain-containing protein 7"/>
    <property type="match status" value="1"/>
</dbReference>